<organism evidence="3 4">
    <name type="scientific">Sphingopyxis witflariensis</name>
    <dbReference type="NCBI Taxonomy" id="173675"/>
    <lineage>
        <taxon>Bacteria</taxon>
        <taxon>Pseudomonadati</taxon>
        <taxon>Pseudomonadota</taxon>
        <taxon>Alphaproteobacteria</taxon>
        <taxon>Sphingomonadales</taxon>
        <taxon>Sphingomonadaceae</taxon>
        <taxon>Sphingopyxis</taxon>
    </lineage>
</organism>
<evidence type="ECO:0000256" key="2">
    <source>
        <dbReference type="ARBA" id="ARBA00023002"/>
    </source>
</evidence>
<evidence type="ECO:0000313" key="4">
    <source>
        <dbReference type="Proteomes" id="UP000197097"/>
    </source>
</evidence>
<dbReference type="Gene3D" id="3.40.50.720">
    <property type="entry name" value="NAD(P)-binding Rossmann-like Domain"/>
    <property type="match status" value="1"/>
</dbReference>
<keyword evidence="4" id="KW-1185">Reference proteome</keyword>
<reference evidence="3 4" key="1">
    <citation type="journal article" date="2002" name="Int. J. Syst. Evol. Microbiol.">
        <title>Sphingopyxis witflariensis sp. nov., isolated from activated sludge.</title>
        <authorList>
            <person name="Kampfer P."/>
            <person name="Witzenberger R."/>
            <person name="Denner E.B."/>
            <person name="Busse H.J."/>
            <person name="Neef A."/>
        </authorList>
    </citation>
    <scope>NUCLEOTIDE SEQUENCE [LARGE SCALE GENOMIC DNA]</scope>
    <source>
        <strain evidence="3 4">DSM 14551</strain>
    </source>
</reference>
<comment type="caution">
    <text evidence="3">The sequence shown here is derived from an EMBL/GenBank/DDBJ whole genome shotgun (WGS) entry which is preliminary data.</text>
</comment>
<comment type="similarity">
    <text evidence="1">Belongs to the short-chain dehydrogenases/reductases (SDR) family.</text>
</comment>
<evidence type="ECO:0000256" key="1">
    <source>
        <dbReference type="ARBA" id="ARBA00006484"/>
    </source>
</evidence>
<dbReference type="Proteomes" id="UP000197097">
    <property type="component" value="Unassembled WGS sequence"/>
</dbReference>
<keyword evidence="2" id="KW-0560">Oxidoreductase</keyword>
<dbReference type="InterPro" id="IPR002347">
    <property type="entry name" value="SDR_fam"/>
</dbReference>
<sequence>MCGRAPEANKGVAEVHKIRFDGQVALITGAARGIGHAYARLLAERGATVVIHDIGADSDGQGCDPTVAEGAADALRGAGWQASAAHDAIDTRDGCHGLVQSVLAAHGRIDMLIHNAGWVGYQSIETLEPAFLQRALALQVEAPLWLAQAAWPAMVAQTHGRILFTTSDRALYPQYALKGLTAYAASKIAQVGIMNVLALEGADHNICVNAISPVAKTRMWGVEDEPDELHPEAIAPGAIWLVSRDCRESGWVLRASNGQFHAVRPAEASGVDYPRDLRAVVADTPEAVAAAWSRIAVSEPERR</sequence>
<evidence type="ECO:0000313" key="3">
    <source>
        <dbReference type="EMBL" id="OWQ96305.1"/>
    </source>
</evidence>
<dbReference type="Pfam" id="PF00106">
    <property type="entry name" value="adh_short"/>
    <property type="match status" value="1"/>
</dbReference>
<dbReference type="OrthoDB" id="9804774at2"/>
<dbReference type="InterPro" id="IPR036291">
    <property type="entry name" value="NAD(P)-bd_dom_sf"/>
</dbReference>
<dbReference type="PANTHER" id="PTHR45024">
    <property type="entry name" value="DEHYDROGENASES, SHORT CHAIN"/>
    <property type="match status" value="1"/>
</dbReference>
<name>A0A246JTF3_9SPHN</name>
<accession>A0A246JTF3</accession>
<gene>
    <name evidence="3" type="ORF">CDQ91_12400</name>
</gene>
<protein>
    <submittedName>
        <fullName evidence="3">Short-chain dehydrogenase</fullName>
    </submittedName>
</protein>
<dbReference type="PRINTS" id="PR00081">
    <property type="entry name" value="GDHRDH"/>
</dbReference>
<dbReference type="InterPro" id="IPR051687">
    <property type="entry name" value="Peroxisomal_Beta-Oxidation"/>
</dbReference>
<dbReference type="SUPFAM" id="SSF51735">
    <property type="entry name" value="NAD(P)-binding Rossmann-fold domains"/>
    <property type="match status" value="1"/>
</dbReference>
<dbReference type="GO" id="GO:0016491">
    <property type="term" value="F:oxidoreductase activity"/>
    <property type="evidence" value="ECO:0007669"/>
    <property type="project" value="UniProtKB-KW"/>
</dbReference>
<proteinExistence type="inferred from homology"/>
<dbReference type="PANTHER" id="PTHR45024:SF2">
    <property type="entry name" value="SCP2 DOMAIN-CONTAINING PROTEIN"/>
    <property type="match status" value="1"/>
</dbReference>
<dbReference type="AlphaFoldDB" id="A0A246JTF3"/>
<dbReference type="EMBL" id="NISJ01000006">
    <property type="protein sequence ID" value="OWQ96305.1"/>
    <property type="molecule type" value="Genomic_DNA"/>
</dbReference>